<evidence type="ECO:0000256" key="1">
    <source>
        <dbReference type="SAM" id="MobiDB-lite"/>
    </source>
</evidence>
<protein>
    <submittedName>
        <fullName evidence="2">Uncharacterized protein</fullName>
    </submittedName>
</protein>
<evidence type="ECO:0000313" key="2">
    <source>
        <dbReference type="EMBL" id="KAK3018899.1"/>
    </source>
</evidence>
<dbReference type="AlphaFoldDB" id="A0AA89AVX9"/>
<dbReference type="CDD" id="cd09272">
    <property type="entry name" value="RNase_HI_RT_Ty1"/>
    <property type="match status" value="1"/>
</dbReference>
<feature type="region of interest" description="Disordered" evidence="1">
    <location>
        <begin position="1"/>
        <end position="33"/>
    </location>
</feature>
<sequence>MAKDAETSKPKHLDPTSEYYFSSQANSGDPDCKPTRRPWCTFCNLVGHTQEKCYRRLGIAPPCKGRRKGRGSPTMSQNAIGFSWPTPGLCHRDTEQQPFSQPGTGYHHFRSSGPNTRADATPHHFSRILFIGCKLSRPHFEEPDWTGGDTPPVTGGDLPPSPTTTPSPDLSGITTGLDPEISSPASPPSSPTAASPTLGRGKRQKKAPSILKDYLKDLGPLNYFLGIEVARGPHGLFLSQHKYALDILSESGLSASKPAAFPMEQNHSLALTGGPLLSDLGPYRRLIGRLIYLTITRPDICYAVHVLSQFMQSPRSQHWDAALWVLRYLKAAPAQGLFLLADSPLQIYAFCDSDWASCPLTRHSVTEYFISLGNSPISWRTKKQPTVSRSSAEAEYHSMAITTWLKSFLLSLGIHHDRPMRLFCDKQAALHIASNPVFHERTKHIKIDCHYVRDQLLAGNISTAHVRTAQQVTDIFTKALGGVTSFIIFAASWAFEIFMLQLEGSINWDYAHDRTTFKLPNQSCGCLGCDTKPKLIASVNEPLKGQKLQTRTVSKPSLLEDFWTTSTCDMDKSAAQSRGSISSISTSNQALDAHGSGNIPSEFVNHGKLLLLHRSCRSYMD</sequence>
<dbReference type="Proteomes" id="UP001188597">
    <property type="component" value="Unassembled WGS sequence"/>
</dbReference>
<accession>A0AA89AVX9</accession>
<comment type="caution">
    <text evidence="2">The sequence shown here is derived from an EMBL/GenBank/DDBJ whole genome shotgun (WGS) entry which is preliminary data.</text>
</comment>
<gene>
    <name evidence="2" type="ORF">RJ639_005104</name>
</gene>
<keyword evidence="3" id="KW-1185">Reference proteome</keyword>
<feature type="region of interest" description="Disordered" evidence="1">
    <location>
        <begin position="141"/>
        <end position="206"/>
    </location>
</feature>
<dbReference type="EMBL" id="JAVXUP010000909">
    <property type="protein sequence ID" value="KAK3018899.1"/>
    <property type="molecule type" value="Genomic_DNA"/>
</dbReference>
<feature type="region of interest" description="Disordered" evidence="1">
    <location>
        <begin position="64"/>
        <end position="120"/>
    </location>
</feature>
<name>A0AA89AVX9_9ASTE</name>
<dbReference type="InterPro" id="IPR043502">
    <property type="entry name" value="DNA/RNA_pol_sf"/>
</dbReference>
<organism evidence="2 3">
    <name type="scientific">Escallonia herrerae</name>
    <dbReference type="NCBI Taxonomy" id="1293975"/>
    <lineage>
        <taxon>Eukaryota</taxon>
        <taxon>Viridiplantae</taxon>
        <taxon>Streptophyta</taxon>
        <taxon>Embryophyta</taxon>
        <taxon>Tracheophyta</taxon>
        <taxon>Spermatophyta</taxon>
        <taxon>Magnoliopsida</taxon>
        <taxon>eudicotyledons</taxon>
        <taxon>Gunneridae</taxon>
        <taxon>Pentapetalae</taxon>
        <taxon>asterids</taxon>
        <taxon>campanulids</taxon>
        <taxon>Escalloniales</taxon>
        <taxon>Escalloniaceae</taxon>
        <taxon>Escallonia</taxon>
    </lineage>
</organism>
<dbReference type="PANTHER" id="PTHR11439:SF470">
    <property type="entry name" value="CYSTEINE-RICH RLK (RECEPTOR-LIKE PROTEIN KINASE) 8"/>
    <property type="match status" value="1"/>
</dbReference>
<dbReference type="PANTHER" id="PTHR11439">
    <property type="entry name" value="GAG-POL-RELATED RETROTRANSPOSON"/>
    <property type="match status" value="1"/>
</dbReference>
<feature type="compositionally biased region" description="Low complexity" evidence="1">
    <location>
        <begin position="145"/>
        <end position="158"/>
    </location>
</feature>
<reference evidence="2" key="1">
    <citation type="submission" date="2022-12" db="EMBL/GenBank/DDBJ databases">
        <title>Draft genome assemblies for two species of Escallonia (Escalloniales).</title>
        <authorList>
            <person name="Chanderbali A."/>
            <person name="Dervinis C."/>
            <person name="Anghel I."/>
            <person name="Soltis D."/>
            <person name="Soltis P."/>
            <person name="Zapata F."/>
        </authorList>
    </citation>
    <scope>NUCLEOTIDE SEQUENCE</scope>
    <source>
        <strain evidence="2">UCBG64.0493</strain>
        <tissue evidence="2">Leaf</tissue>
    </source>
</reference>
<feature type="compositionally biased region" description="Basic and acidic residues" evidence="1">
    <location>
        <begin position="1"/>
        <end position="15"/>
    </location>
</feature>
<dbReference type="SUPFAM" id="SSF56672">
    <property type="entry name" value="DNA/RNA polymerases"/>
    <property type="match status" value="1"/>
</dbReference>
<evidence type="ECO:0000313" key="3">
    <source>
        <dbReference type="Proteomes" id="UP001188597"/>
    </source>
</evidence>
<proteinExistence type="predicted"/>